<sequence length="138" mass="14962">MFPFVGKPINAYEQVSIGTSVNEADPHQLILMLFEGASAALKTARFAMQEGNIPLKGSSISKAIDIIANGLGASLDENKGGDLALQLGALYEYMVSRLLWANLKNDLGVLKEVETLLGEIHEAWRQIDPAQIQQPPES</sequence>
<keyword evidence="5" id="KW-0143">Chaperone</keyword>
<protein>
    <recommendedName>
        <fullName evidence="6">Flagellar secretion chaperone FliS</fullName>
    </recommendedName>
</protein>
<dbReference type="GO" id="GO:0071973">
    <property type="term" value="P:bacterial-type flagellum-dependent cell motility"/>
    <property type="evidence" value="ECO:0007669"/>
    <property type="project" value="TreeGrafter"/>
</dbReference>
<gene>
    <name evidence="7" type="ORF">GGD90_001033</name>
</gene>
<evidence type="ECO:0000256" key="4">
    <source>
        <dbReference type="ARBA" id="ARBA00022795"/>
    </source>
</evidence>
<keyword evidence="7" id="KW-0282">Flagellum</keyword>
<comment type="caution">
    <text evidence="7">The sequence shown here is derived from an EMBL/GenBank/DDBJ whole genome shotgun (WGS) entry which is preliminary data.</text>
</comment>
<evidence type="ECO:0000313" key="7">
    <source>
        <dbReference type="EMBL" id="MBB4246670.1"/>
    </source>
</evidence>
<dbReference type="EMBL" id="JACIGE010000003">
    <property type="protein sequence ID" value="MBB4246670.1"/>
    <property type="molecule type" value="Genomic_DNA"/>
</dbReference>
<keyword evidence="4 6" id="KW-1005">Bacterial flagellum biogenesis</keyword>
<keyword evidence="8" id="KW-1185">Reference proteome</keyword>
<dbReference type="RefSeq" id="WP_153115193.1">
    <property type="nucleotide sequence ID" value="NZ_JACIGE010000003.1"/>
</dbReference>
<evidence type="ECO:0000313" key="8">
    <source>
        <dbReference type="Proteomes" id="UP000587070"/>
    </source>
</evidence>
<proteinExistence type="inferred from homology"/>
<reference evidence="7 8" key="1">
    <citation type="submission" date="2020-08" db="EMBL/GenBank/DDBJ databases">
        <title>Genome sequencing of Purple Non-Sulfur Bacteria from various extreme environments.</title>
        <authorList>
            <person name="Mayer M."/>
        </authorList>
    </citation>
    <scope>NUCLEOTIDE SEQUENCE [LARGE SCALE GENOMIC DNA]</scope>
    <source>
        <strain evidence="7 8">2761</strain>
    </source>
</reference>
<dbReference type="SUPFAM" id="SSF101116">
    <property type="entry name" value="Flagellar export chaperone FliS"/>
    <property type="match status" value="1"/>
</dbReference>
<keyword evidence="3 6" id="KW-0963">Cytoplasm</keyword>
<dbReference type="PANTHER" id="PTHR34773">
    <property type="entry name" value="FLAGELLAR SECRETION CHAPERONE FLIS"/>
    <property type="match status" value="1"/>
</dbReference>
<accession>A0A840G6T4</accession>
<comment type="similarity">
    <text evidence="2 6">Belongs to the FliS family.</text>
</comment>
<dbReference type="GO" id="GO:0044780">
    <property type="term" value="P:bacterial-type flagellum assembly"/>
    <property type="evidence" value="ECO:0007669"/>
    <property type="project" value="InterPro"/>
</dbReference>
<dbReference type="NCBIfam" id="TIGR00208">
    <property type="entry name" value="fliS"/>
    <property type="match status" value="1"/>
</dbReference>
<dbReference type="Gene3D" id="1.20.120.340">
    <property type="entry name" value="Flagellar protein FliS"/>
    <property type="match status" value="1"/>
</dbReference>
<evidence type="ECO:0000256" key="6">
    <source>
        <dbReference type="PIRNR" id="PIRNR039090"/>
    </source>
</evidence>
<evidence type="ECO:0000256" key="1">
    <source>
        <dbReference type="ARBA" id="ARBA00004514"/>
    </source>
</evidence>
<evidence type="ECO:0000256" key="2">
    <source>
        <dbReference type="ARBA" id="ARBA00008787"/>
    </source>
</evidence>
<organism evidence="7 8">
    <name type="scientific">Rhodocyclus tenuis</name>
    <name type="common">Rhodospirillum tenue</name>
    <dbReference type="NCBI Taxonomy" id="1066"/>
    <lineage>
        <taxon>Bacteria</taxon>
        <taxon>Pseudomonadati</taxon>
        <taxon>Pseudomonadota</taxon>
        <taxon>Betaproteobacteria</taxon>
        <taxon>Rhodocyclales</taxon>
        <taxon>Rhodocyclaceae</taxon>
        <taxon>Rhodocyclus</taxon>
    </lineage>
</organism>
<keyword evidence="7" id="KW-0969">Cilium</keyword>
<evidence type="ECO:0000256" key="3">
    <source>
        <dbReference type="ARBA" id="ARBA00022490"/>
    </source>
</evidence>
<dbReference type="Proteomes" id="UP000587070">
    <property type="component" value="Unassembled WGS sequence"/>
</dbReference>
<dbReference type="PANTHER" id="PTHR34773:SF1">
    <property type="entry name" value="FLAGELLAR SECRETION CHAPERONE FLIS"/>
    <property type="match status" value="1"/>
</dbReference>
<dbReference type="CDD" id="cd16098">
    <property type="entry name" value="FliS"/>
    <property type="match status" value="1"/>
</dbReference>
<dbReference type="AlphaFoldDB" id="A0A840G6T4"/>
<dbReference type="OrthoDB" id="9792010at2"/>
<keyword evidence="7" id="KW-0966">Cell projection</keyword>
<evidence type="ECO:0000256" key="5">
    <source>
        <dbReference type="ARBA" id="ARBA00023186"/>
    </source>
</evidence>
<comment type="subcellular location">
    <subcellularLocation>
        <location evidence="1 6">Cytoplasm</location>
        <location evidence="1 6">Cytosol</location>
    </subcellularLocation>
</comment>
<dbReference type="InterPro" id="IPR036584">
    <property type="entry name" value="FliS_sf"/>
</dbReference>
<dbReference type="PIRSF" id="PIRSF039090">
    <property type="entry name" value="Flis"/>
    <property type="match status" value="1"/>
</dbReference>
<dbReference type="InterPro" id="IPR003713">
    <property type="entry name" value="FliS"/>
</dbReference>
<dbReference type="Pfam" id="PF02561">
    <property type="entry name" value="FliS"/>
    <property type="match status" value="1"/>
</dbReference>
<name>A0A840G6T4_RHOTE</name>
<dbReference type="GO" id="GO:0005829">
    <property type="term" value="C:cytosol"/>
    <property type="evidence" value="ECO:0007669"/>
    <property type="project" value="UniProtKB-SubCell"/>
</dbReference>